<feature type="transmembrane region" description="Helical" evidence="1">
    <location>
        <begin position="6"/>
        <end position="22"/>
    </location>
</feature>
<keyword evidence="3" id="KW-1185">Reference proteome</keyword>
<keyword evidence="1" id="KW-0812">Transmembrane</keyword>
<dbReference type="EMBL" id="FQVL01000007">
    <property type="protein sequence ID" value="SHF08257.1"/>
    <property type="molecule type" value="Genomic_DNA"/>
</dbReference>
<dbReference type="AlphaFoldDB" id="A0A1M4YRH5"/>
<accession>A0A1M4YRH5</accession>
<protein>
    <submittedName>
        <fullName evidence="2">Uncharacterized protein</fullName>
    </submittedName>
</protein>
<sequence length="87" mass="10744">MNQMMHSEYGIYILAILFFLYTRFRLRNSYWQKYFINVLLTITLPLGGFVSYFFQDYTLGIAMHCLYILQWILFKDFRNPFRMSRNQ</sequence>
<evidence type="ECO:0000313" key="3">
    <source>
        <dbReference type="Proteomes" id="UP000184476"/>
    </source>
</evidence>
<evidence type="ECO:0000256" key="1">
    <source>
        <dbReference type="SAM" id="Phobius"/>
    </source>
</evidence>
<keyword evidence="1" id="KW-1133">Transmembrane helix</keyword>
<feature type="transmembrane region" description="Helical" evidence="1">
    <location>
        <begin position="60"/>
        <end position="77"/>
    </location>
</feature>
<organism evidence="2 3">
    <name type="scientific">Seinonella peptonophila</name>
    <dbReference type="NCBI Taxonomy" id="112248"/>
    <lineage>
        <taxon>Bacteria</taxon>
        <taxon>Bacillati</taxon>
        <taxon>Bacillota</taxon>
        <taxon>Bacilli</taxon>
        <taxon>Bacillales</taxon>
        <taxon>Thermoactinomycetaceae</taxon>
        <taxon>Seinonella</taxon>
    </lineage>
</organism>
<reference evidence="2 3" key="1">
    <citation type="submission" date="2016-11" db="EMBL/GenBank/DDBJ databases">
        <authorList>
            <person name="Jaros S."/>
            <person name="Januszkiewicz K."/>
            <person name="Wedrychowicz H."/>
        </authorList>
    </citation>
    <scope>NUCLEOTIDE SEQUENCE [LARGE SCALE GENOMIC DNA]</scope>
    <source>
        <strain evidence="2 3">DSM 44666</strain>
    </source>
</reference>
<name>A0A1M4YRH5_9BACL</name>
<gene>
    <name evidence="2" type="ORF">SAMN05444392_10798</name>
</gene>
<evidence type="ECO:0000313" key="2">
    <source>
        <dbReference type="EMBL" id="SHF08257.1"/>
    </source>
</evidence>
<keyword evidence="1" id="KW-0472">Membrane</keyword>
<proteinExistence type="predicted"/>
<feature type="transmembrane region" description="Helical" evidence="1">
    <location>
        <begin position="34"/>
        <end position="54"/>
    </location>
</feature>
<dbReference type="Proteomes" id="UP000184476">
    <property type="component" value="Unassembled WGS sequence"/>
</dbReference>